<evidence type="ECO:0000256" key="4">
    <source>
        <dbReference type="ARBA" id="ARBA00022840"/>
    </source>
</evidence>
<dbReference type="Gramene" id="TraesCLE_scaffold_069317_01G000100.1">
    <property type="protein sequence ID" value="TraesCLE_scaffold_069317_01G000100.1"/>
    <property type="gene ID" value="TraesCLE_scaffold_069317_01G000100"/>
</dbReference>
<feature type="compositionally biased region" description="Low complexity" evidence="7">
    <location>
        <begin position="372"/>
        <end position="386"/>
    </location>
</feature>
<keyword evidence="10" id="KW-1185">Reference proteome</keyword>
<reference evidence="9" key="1">
    <citation type="submission" date="2018-08" db="EMBL/GenBank/DDBJ databases">
        <authorList>
            <person name="Rossello M."/>
        </authorList>
    </citation>
    <scope>NUCLEOTIDE SEQUENCE [LARGE SCALE GENOMIC DNA]</scope>
    <source>
        <strain evidence="9">cv. Chinese Spring</strain>
    </source>
</reference>
<accession>A0A3B6RL76</accession>
<dbReference type="OMA" id="ETWITVR"/>
<dbReference type="GO" id="GO:0005524">
    <property type="term" value="F:ATP binding"/>
    <property type="evidence" value="ECO:0007669"/>
    <property type="project" value="UniProtKB-UniRule"/>
</dbReference>
<dbReference type="InterPro" id="IPR011009">
    <property type="entry name" value="Kinase-like_dom_sf"/>
</dbReference>
<keyword evidence="6" id="KW-0723">Serine/threonine-protein kinase</keyword>
<dbReference type="SUPFAM" id="SSF56112">
    <property type="entry name" value="Protein kinase-like (PK-like)"/>
    <property type="match status" value="1"/>
</dbReference>
<dbReference type="CDD" id="cd06606">
    <property type="entry name" value="STKc_MAPKKK"/>
    <property type="match status" value="1"/>
</dbReference>
<protein>
    <recommendedName>
        <fullName evidence="8">Protein kinase domain-containing protein</fullName>
    </recommendedName>
</protein>
<keyword evidence="2 5" id="KW-0547">Nucleotide-binding</keyword>
<dbReference type="InterPro" id="IPR017441">
    <property type="entry name" value="Protein_kinase_ATP_BS"/>
</dbReference>
<name>A0A3B6RL76_WHEAT</name>
<dbReference type="STRING" id="4565.A0A3B6RL76"/>
<dbReference type="Gramene" id="TraesJAG7A03G03929660.1">
    <property type="protein sequence ID" value="TraesJAG7A03G03929660.1.CDS1"/>
    <property type="gene ID" value="TraesJAG7A03G03929660"/>
</dbReference>
<dbReference type="SMR" id="A0A3B6RL76"/>
<dbReference type="Gramene" id="TraesCAD_scaffold_092929_01G000100.1">
    <property type="protein sequence ID" value="TraesCAD_scaffold_092929_01G000100.1"/>
    <property type="gene ID" value="TraesCAD_scaffold_092929_01G000100"/>
</dbReference>
<dbReference type="Gramene" id="TraesSYM7A03G03901100.1">
    <property type="protein sequence ID" value="TraesSYM7A03G03901100.1.CDS1"/>
    <property type="gene ID" value="TraesSYM7A03G03901100"/>
</dbReference>
<dbReference type="AlphaFoldDB" id="A0A3B6RL76"/>
<dbReference type="SMART" id="SM00220">
    <property type="entry name" value="S_TKc"/>
    <property type="match status" value="1"/>
</dbReference>
<dbReference type="OrthoDB" id="275301at2759"/>
<dbReference type="InterPro" id="IPR008271">
    <property type="entry name" value="Ser/Thr_kinase_AS"/>
</dbReference>
<dbReference type="PANTHER" id="PTHR48011:SF24">
    <property type="entry name" value="PROTEIN KINASE DOMAIN-CONTAINING PROTEIN"/>
    <property type="match status" value="1"/>
</dbReference>
<dbReference type="EnsemblPlants" id="TraesCS7A02G336200.1">
    <property type="protein sequence ID" value="TraesCS7A02G336200.1.cds1"/>
    <property type="gene ID" value="TraesCS7A02G336200"/>
</dbReference>
<dbReference type="GO" id="GO:0004672">
    <property type="term" value="F:protein kinase activity"/>
    <property type="evidence" value="ECO:0000318"/>
    <property type="project" value="GO_Central"/>
</dbReference>
<dbReference type="Pfam" id="PF00069">
    <property type="entry name" value="Pkinase"/>
    <property type="match status" value="1"/>
</dbReference>
<evidence type="ECO:0000256" key="3">
    <source>
        <dbReference type="ARBA" id="ARBA00022777"/>
    </source>
</evidence>
<evidence type="ECO:0000313" key="10">
    <source>
        <dbReference type="Proteomes" id="UP000019116"/>
    </source>
</evidence>
<dbReference type="Proteomes" id="UP000019116">
    <property type="component" value="Chromosome 7A"/>
</dbReference>
<dbReference type="InterPro" id="IPR052751">
    <property type="entry name" value="Plant_MAPKKK"/>
</dbReference>
<sequence length="469" mass="48492">MGVVEWTRGPAIGRGSSATVSVAVDRRTGAVLAVKSVGAGRAAELRRERAVLRGLSSPYVVRCLDAEDGSGGGGLDMLMEYAPGGSLADEIRRCGGRCAEGLIRSRARDVLRGLAHVHAAGVAHCDVKARNVLIGADGRALIADFGCARRTGIAGEEPRPTGGTPVFMAPEAARGEAQGPPADIWALGCTVIEMATGAGPWQRFATPVATLHHVAFSGEAPELPPCLSDQGKDFLARCLRQDPSERWTAEQLLDHEFVAVDAAASTSNSVPGVTEKATFVSPKSVLDQALWEDDDDDTAADTADPTDRVRALAAGAPAVPDWTWDASWITVHAGPSVDDDTEHEPAMPPEQPEAGTDTDASDSPAGGGSAGEAGASSSQHAAQGNGDRYDGTGSCNGGRSDDGNHVVSDCSTVPITSNGFFSDPMSCFACPKSRPSWPARPVYYSATMPTFLPPASPLLAGVVSTPAPT</sequence>
<evidence type="ECO:0000256" key="6">
    <source>
        <dbReference type="RuleBase" id="RU000304"/>
    </source>
</evidence>
<dbReference type="PROSITE" id="PS00107">
    <property type="entry name" value="PROTEIN_KINASE_ATP"/>
    <property type="match status" value="1"/>
</dbReference>
<dbReference type="FunFam" id="1.10.510.10:FF:000466">
    <property type="entry name" value="MAP kinase kinase kinase18"/>
    <property type="match status" value="1"/>
</dbReference>
<dbReference type="Gramene" id="TraesLAC7A03G03901100.1">
    <property type="protein sequence ID" value="TraesLAC7A03G03901100.1.CDS1"/>
    <property type="gene ID" value="TraesLAC7A03G03901100"/>
</dbReference>
<organism evidence="9">
    <name type="scientific">Triticum aestivum</name>
    <name type="common">Wheat</name>
    <dbReference type="NCBI Taxonomy" id="4565"/>
    <lineage>
        <taxon>Eukaryota</taxon>
        <taxon>Viridiplantae</taxon>
        <taxon>Streptophyta</taxon>
        <taxon>Embryophyta</taxon>
        <taxon>Tracheophyta</taxon>
        <taxon>Spermatophyta</taxon>
        <taxon>Magnoliopsida</taxon>
        <taxon>Liliopsida</taxon>
        <taxon>Poales</taxon>
        <taxon>Poaceae</taxon>
        <taxon>BOP clade</taxon>
        <taxon>Pooideae</taxon>
        <taxon>Triticodae</taxon>
        <taxon>Triticeae</taxon>
        <taxon>Triticinae</taxon>
        <taxon>Triticum</taxon>
    </lineage>
</organism>
<evidence type="ECO:0000256" key="7">
    <source>
        <dbReference type="SAM" id="MobiDB-lite"/>
    </source>
</evidence>
<feature type="domain" description="Protein kinase" evidence="8">
    <location>
        <begin position="6"/>
        <end position="258"/>
    </location>
</feature>
<dbReference type="InterPro" id="IPR000719">
    <property type="entry name" value="Prot_kinase_dom"/>
</dbReference>
<feature type="binding site" evidence="5">
    <location>
        <position position="35"/>
    </location>
    <ligand>
        <name>ATP</name>
        <dbReference type="ChEBI" id="CHEBI:30616"/>
    </ligand>
</feature>
<keyword evidence="1" id="KW-0808">Transferase</keyword>
<dbReference type="GO" id="GO:0007165">
    <property type="term" value="P:signal transduction"/>
    <property type="evidence" value="ECO:0000318"/>
    <property type="project" value="GO_Central"/>
</dbReference>
<dbReference type="PROSITE" id="PS00108">
    <property type="entry name" value="PROTEIN_KINASE_ST"/>
    <property type="match status" value="1"/>
</dbReference>
<keyword evidence="4 5" id="KW-0067">ATP-binding</keyword>
<dbReference type="Gramene" id="TraesKAR7A01G0315790.1">
    <property type="protein sequence ID" value="cds.TraesKAR7A01G0315790.1"/>
    <property type="gene ID" value="TraesKAR7A01G0315790"/>
</dbReference>
<dbReference type="GO" id="GO:0004674">
    <property type="term" value="F:protein serine/threonine kinase activity"/>
    <property type="evidence" value="ECO:0007669"/>
    <property type="project" value="UniProtKB-KW"/>
</dbReference>
<evidence type="ECO:0000256" key="5">
    <source>
        <dbReference type="PROSITE-ProRule" id="PRU10141"/>
    </source>
</evidence>
<dbReference type="PANTHER" id="PTHR48011">
    <property type="entry name" value="CCR4-NOT TRANSCRIPTIONAL COMPLEX SUBUNIT CAF120-RELATED"/>
    <property type="match status" value="1"/>
</dbReference>
<reference evidence="9" key="2">
    <citation type="submission" date="2018-10" db="UniProtKB">
        <authorList>
            <consortium name="EnsemblPlants"/>
        </authorList>
    </citation>
    <scope>IDENTIFICATION</scope>
</reference>
<comment type="similarity">
    <text evidence="6">Belongs to the protein kinase superfamily.</text>
</comment>
<dbReference type="PROSITE" id="PS50011">
    <property type="entry name" value="PROTEIN_KINASE_DOM"/>
    <property type="match status" value="1"/>
</dbReference>
<dbReference type="GeneID" id="123147779"/>
<feature type="region of interest" description="Disordered" evidence="7">
    <location>
        <begin position="333"/>
        <end position="397"/>
    </location>
</feature>
<dbReference type="Gene3D" id="1.10.510.10">
    <property type="entry name" value="Transferase(Phosphotransferase) domain 1"/>
    <property type="match status" value="1"/>
</dbReference>
<dbReference type="RefSeq" id="XP_044423024.1">
    <property type="nucleotide sequence ID" value="XM_044567089.1"/>
</dbReference>
<dbReference type="Gramene" id="TraesROB_scaffold_004141_01G000200.1">
    <property type="protein sequence ID" value="TraesROB_scaffold_004141_01G000200.1"/>
    <property type="gene ID" value="TraesROB_scaffold_004141_01G000200"/>
</dbReference>
<dbReference type="Gramene" id="TraesRN7A0100809000.1">
    <property type="protein sequence ID" value="TraesRN7A0100809000.1"/>
    <property type="gene ID" value="TraesRN7A0100809000"/>
</dbReference>
<evidence type="ECO:0000256" key="2">
    <source>
        <dbReference type="ARBA" id="ARBA00022741"/>
    </source>
</evidence>
<evidence type="ECO:0000313" key="9">
    <source>
        <dbReference type="EnsemblPlants" id="TraesCS7A02G336200.1.cds1"/>
    </source>
</evidence>
<evidence type="ECO:0000259" key="8">
    <source>
        <dbReference type="PROSITE" id="PS50011"/>
    </source>
</evidence>
<dbReference type="Gramene" id="TraesNOR7A03G03991320.1">
    <property type="protein sequence ID" value="TraesNOR7A03G03991320.1.CDS1"/>
    <property type="gene ID" value="TraesNOR7A03G03991320"/>
</dbReference>
<keyword evidence="3" id="KW-0418">Kinase</keyword>
<proteinExistence type="inferred from homology"/>
<dbReference type="Gramene" id="TraesCS7A03G0826400.1">
    <property type="protein sequence ID" value="TraesCS7A03G0826400.1.CDS1"/>
    <property type="gene ID" value="TraesCS7A03G0826400"/>
</dbReference>
<evidence type="ECO:0000256" key="1">
    <source>
        <dbReference type="ARBA" id="ARBA00022679"/>
    </source>
</evidence>
<dbReference type="Gramene" id="TraesLDM7A03G03951250.1">
    <property type="protein sequence ID" value="TraesLDM7A03G03951250.1.CDS1"/>
    <property type="gene ID" value="TraesLDM7A03G03951250"/>
</dbReference>
<dbReference type="Gramene" id="TraesWEE_scaffold_083933_01G000100.1">
    <property type="protein sequence ID" value="TraesWEE_scaffold_083933_01G000100.1"/>
    <property type="gene ID" value="TraesWEE_scaffold_083933_01G000100"/>
</dbReference>
<gene>
    <name evidence="9" type="primary">LOC123147779</name>
</gene>
<dbReference type="Gramene" id="TraesCS7A02G336200.1">
    <property type="protein sequence ID" value="TraesCS7A02G336200.1.cds1"/>
    <property type="gene ID" value="TraesCS7A02G336200"/>
</dbReference>